<dbReference type="InterPro" id="IPR037049">
    <property type="entry name" value="DUF1214_C_sf"/>
</dbReference>
<keyword evidence="1" id="KW-0732">Signal</keyword>
<dbReference type="InterPro" id="IPR010679">
    <property type="entry name" value="DUF1254"/>
</dbReference>
<evidence type="ECO:0000313" key="4">
    <source>
        <dbReference type="EMBL" id="QBQ99356.1"/>
    </source>
</evidence>
<accession>A0A4P7CX30</accession>
<dbReference type="Gene3D" id="2.60.40.1610">
    <property type="entry name" value="Domain of unknown function DUF1254"/>
    <property type="match status" value="1"/>
</dbReference>
<evidence type="ECO:0000259" key="2">
    <source>
        <dbReference type="Pfam" id="PF06742"/>
    </source>
</evidence>
<dbReference type="KEGG" id="ppai:E1956_19355"/>
<dbReference type="InterPro" id="IPR010621">
    <property type="entry name" value="DUF1214"/>
</dbReference>
<protein>
    <submittedName>
        <fullName evidence="4">DUF1254 domain-containing protein</fullName>
    </submittedName>
</protein>
<dbReference type="InterPro" id="IPR037050">
    <property type="entry name" value="DUF1254_sf"/>
</dbReference>
<dbReference type="Pfam" id="PF06742">
    <property type="entry name" value="DUF1214"/>
    <property type="match status" value="1"/>
</dbReference>
<dbReference type="Proteomes" id="UP000295727">
    <property type="component" value="Chromosome 2"/>
</dbReference>
<feature type="domain" description="DUF1214" evidence="2">
    <location>
        <begin position="371"/>
        <end position="480"/>
    </location>
</feature>
<dbReference type="PANTHER" id="PTHR36509">
    <property type="entry name" value="BLL3101 PROTEIN"/>
    <property type="match status" value="1"/>
</dbReference>
<proteinExistence type="predicted"/>
<dbReference type="PANTHER" id="PTHR36509:SF2">
    <property type="entry name" value="BLL3101 PROTEIN"/>
    <property type="match status" value="1"/>
</dbReference>
<dbReference type="RefSeq" id="WP_134752029.1">
    <property type="nucleotide sequence ID" value="NZ_CP038149.1"/>
</dbReference>
<keyword evidence="5" id="KW-1185">Reference proteome</keyword>
<reference evidence="4 5" key="1">
    <citation type="submission" date="2019-03" db="EMBL/GenBank/DDBJ databases">
        <title>Paraburkholderia sp. 7MH5, isolated from subtropical forest soil.</title>
        <authorList>
            <person name="Gao Z.-H."/>
            <person name="Qiu L.-H."/>
        </authorList>
    </citation>
    <scope>NUCLEOTIDE SEQUENCE [LARGE SCALE GENOMIC DNA]</scope>
    <source>
        <strain evidence="4 5">7MH5</strain>
    </source>
</reference>
<feature type="chain" id="PRO_5020821928" evidence="1">
    <location>
        <begin position="28"/>
        <end position="497"/>
    </location>
</feature>
<evidence type="ECO:0000256" key="1">
    <source>
        <dbReference type="SAM" id="SignalP"/>
    </source>
</evidence>
<dbReference type="OrthoDB" id="104565at2"/>
<dbReference type="Pfam" id="PF06863">
    <property type="entry name" value="DUF1254"/>
    <property type="match status" value="1"/>
</dbReference>
<evidence type="ECO:0000259" key="3">
    <source>
        <dbReference type="Pfam" id="PF06863"/>
    </source>
</evidence>
<name>A0A4P7CX30_9BURK</name>
<dbReference type="AlphaFoldDB" id="A0A4P7CX30"/>
<gene>
    <name evidence="4" type="ORF">E1956_19355</name>
</gene>
<dbReference type="EMBL" id="CP038149">
    <property type="protein sequence ID" value="QBQ99356.1"/>
    <property type="molecule type" value="Genomic_DNA"/>
</dbReference>
<organism evidence="4 5">
    <name type="scientific">Paraburkholderia pallida</name>
    <dbReference type="NCBI Taxonomy" id="2547399"/>
    <lineage>
        <taxon>Bacteria</taxon>
        <taxon>Pseudomonadati</taxon>
        <taxon>Pseudomonadota</taxon>
        <taxon>Betaproteobacteria</taxon>
        <taxon>Burkholderiales</taxon>
        <taxon>Burkholderiaceae</taxon>
        <taxon>Paraburkholderia</taxon>
    </lineage>
</organism>
<evidence type="ECO:0000313" key="5">
    <source>
        <dbReference type="Proteomes" id="UP000295727"/>
    </source>
</evidence>
<feature type="signal peptide" evidence="1">
    <location>
        <begin position="1"/>
        <end position="27"/>
    </location>
</feature>
<feature type="domain" description="DUF1254" evidence="3">
    <location>
        <begin position="99"/>
        <end position="229"/>
    </location>
</feature>
<dbReference type="Gene3D" id="2.60.120.600">
    <property type="entry name" value="Domain of unknown function DUF1214, C-terminal domain"/>
    <property type="match status" value="1"/>
</dbReference>
<sequence>MKKELLIGPIASALIAYAASFAPSAQAADIPAAVPAAAGGESGAFAPGTRITEAYARMVARNAYFWAWPMVNTWNRRLAFERVPEPGLAGGAMPVAPLNRLAMLTDYVDPAERLVACPNQDVVYGAGIAALDKSPVVIQVPDFGKRFWVYQVVDLRTDSVANLGAMYGTKPGFYLLAGPDWHGEVPKGIAGVFRSTTQTAFVIPRVFQDDTPADHAAIQASLGSIDMYPLAMYDGTMKTHDWRQLRAFPLPAHAGGGHGESRLVYPERFFDELPAVLKDAPPRAGEAARYAEVLSVIAAARNNPALKEALIDEAKRTEEEMIDPLLQFRNYGIALAGNWSTQTNGAQFGDDYFTRTAVAKSNIFVNKPVETRYFYLDLDAAGARLDGAKRYTVTFAKGALPPVRGFWSLTLYDQYHFFAPNPIGRYSVGTRNLELKPNPDGSLTVYIQADEPTDPQQRANWLPAPRSGAFSLMLRAYWPDEAVASGAWTPPPAIALQ</sequence>
<dbReference type="SUPFAM" id="SSF160935">
    <property type="entry name" value="VPA0735-like"/>
    <property type="match status" value="1"/>
</dbReference>